<dbReference type="EMBL" id="JAABOJ010000002">
    <property type="protein sequence ID" value="KAF3289757.1"/>
    <property type="molecule type" value="Genomic_DNA"/>
</dbReference>
<dbReference type="OrthoDB" id="10461385at2759"/>
<reference evidence="1 2" key="1">
    <citation type="submission" date="2020-01" db="EMBL/GenBank/DDBJ databases">
        <authorList>
            <person name="Palmer J.M."/>
        </authorList>
    </citation>
    <scope>NUCLEOTIDE SEQUENCE [LARGE SCALE GENOMIC DNA]</scope>
    <source>
        <strain evidence="1 2">TWF970</strain>
    </source>
</reference>
<name>A0A7C8RH50_ORBOL</name>
<accession>A0A7C8RH50</accession>
<sequence>MSSTMAMVHRYPSAVYDLHLSSYDVDQLLFKDVLRSSFRSTAASPEPLTKSPDLQKIPRCYQTEQFYPFCLVQAKKSRGVKAQARSCPYGTQAQYLHGGPGLA</sequence>
<organism evidence="1 2">
    <name type="scientific">Orbilia oligospora</name>
    <name type="common">Nematode-trapping fungus</name>
    <name type="synonym">Arthrobotrys oligospora</name>
    <dbReference type="NCBI Taxonomy" id="2813651"/>
    <lineage>
        <taxon>Eukaryota</taxon>
        <taxon>Fungi</taxon>
        <taxon>Dikarya</taxon>
        <taxon>Ascomycota</taxon>
        <taxon>Pezizomycotina</taxon>
        <taxon>Orbiliomycetes</taxon>
        <taxon>Orbiliales</taxon>
        <taxon>Orbiliaceae</taxon>
        <taxon>Orbilia</taxon>
    </lineage>
</organism>
<protein>
    <submittedName>
        <fullName evidence="1">Uncharacterized protein</fullName>
    </submittedName>
</protein>
<dbReference type="AlphaFoldDB" id="A0A7C8RH50"/>
<proteinExistence type="predicted"/>
<gene>
    <name evidence="1" type="ORF">TWF970_003516</name>
</gene>
<comment type="caution">
    <text evidence="1">The sequence shown here is derived from an EMBL/GenBank/DDBJ whole genome shotgun (WGS) entry which is preliminary data.</text>
</comment>
<evidence type="ECO:0000313" key="1">
    <source>
        <dbReference type="EMBL" id="KAF3289757.1"/>
    </source>
</evidence>
<evidence type="ECO:0000313" key="2">
    <source>
        <dbReference type="Proteomes" id="UP000474640"/>
    </source>
</evidence>
<dbReference type="Proteomes" id="UP000474640">
    <property type="component" value="Unassembled WGS sequence"/>
</dbReference>